<accession>A0A1Y6C5Q6</accession>
<evidence type="ECO:0000313" key="3">
    <source>
        <dbReference type="EMBL" id="SMF46973.1"/>
    </source>
</evidence>
<dbReference type="PROSITE" id="PS51257">
    <property type="entry name" value="PROKAR_LIPOPROTEIN"/>
    <property type="match status" value="1"/>
</dbReference>
<dbReference type="InterPro" id="IPR011990">
    <property type="entry name" value="TPR-like_helical_dom_sf"/>
</dbReference>
<dbReference type="PANTHER" id="PTHR44809">
    <property type="match status" value="1"/>
</dbReference>
<dbReference type="InterPro" id="IPR052943">
    <property type="entry name" value="TMTC_O-mannosyl-trnsfr"/>
</dbReference>
<dbReference type="Pfam" id="PF13432">
    <property type="entry name" value="TPR_16"/>
    <property type="match status" value="1"/>
</dbReference>
<name>A0A1Y6C5Q6_9BACT</name>
<dbReference type="InterPro" id="IPR019734">
    <property type="entry name" value="TPR_rpt"/>
</dbReference>
<dbReference type="EMBL" id="FWZT01000014">
    <property type="protein sequence ID" value="SMF46973.1"/>
    <property type="molecule type" value="Genomic_DNA"/>
</dbReference>
<feature type="compositionally biased region" description="Basic and acidic residues" evidence="2">
    <location>
        <begin position="364"/>
        <end position="373"/>
    </location>
</feature>
<dbReference type="PANTHER" id="PTHR44809:SF1">
    <property type="entry name" value="PROTEIN O-MANNOSYL-TRANSFERASE TMTC1"/>
    <property type="match status" value="1"/>
</dbReference>
<feature type="repeat" description="TPR" evidence="1">
    <location>
        <begin position="176"/>
        <end position="209"/>
    </location>
</feature>
<dbReference type="AlphaFoldDB" id="A0A1Y6C5Q6"/>
<dbReference type="Gene3D" id="1.25.40.10">
    <property type="entry name" value="Tetratricopeptide repeat domain"/>
    <property type="match status" value="1"/>
</dbReference>
<dbReference type="RefSeq" id="WP_132321433.1">
    <property type="nucleotide sequence ID" value="NZ_FWZT01000014.1"/>
</dbReference>
<feature type="repeat" description="TPR" evidence="1">
    <location>
        <begin position="210"/>
        <end position="243"/>
    </location>
</feature>
<organism evidence="3 4">
    <name type="scientific">Pseudobacteriovorax antillogorgiicola</name>
    <dbReference type="NCBI Taxonomy" id="1513793"/>
    <lineage>
        <taxon>Bacteria</taxon>
        <taxon>Pseudomonadati</taxon>
        <taxon>Bdellovibrionota</taxon>
        <taxon>Oligoflexia</taxon>
        <taxon>Oligoflexales</taxon>
        <taxon>Pseudobacteriovoracaceae</taxon>
        <taxon>Pseudobacteriovorax</taxon>
    </lineage>
</organism>
<evidence type="ECO:0000256" key="2">
    <source>
        <dbReference type="SAM" id="MobiDB-lite"/>
    </source>
</evidence>
<dbReference type="Pfam" id="PF14559">
    <property type="entry name" value="TPR_19"/>
    <property type="match status" value="1"/>
</dbReference>
<gene>
    <name evidence="3" type="ORF">SAMN06296036_11494</name>
</gene>
<dbReference type="OrthoDB" id="9814129at2"/>
<dbReference type="STRING" id="1513793.SAMN06296036_11494"/>
<dbReference type="SMART" id="SM00028">
    <property type="entry name" value="TPR"/>
    <property type="match status" value="5"/>
</dbReference>
<evidence type="ECO:0000313" key="4">
    <source>
        <dbReference type="Proteomes" id="UP000192907"/>
    </source>
</evidence>
<keyword evidence="1" id="KW-0802">TPR repeat</keyword>
<dbReference type="Proteomes" id="UP000192907">
    <property type="component" value="Unassembled WGS sequence"/>
</dbReference>
<evidence type="ECO:0000256" key="1">
    <source>
        <dbReference type="PROSITE-ProRule" id="PRU00339"/>
    </source>
</evidence>
<keyword evidence="4" id="KW-1185">Reference proteome</keyword>
<proteinExistence type="predicted"/>
<dbReference type="SUPFAM" id="SSF48452">
    <property type="entry name" value="TPR-like"/>
    <property type="match status" value="1"/>
</dbReference>
<feature type="repeat" description="TPR" evidence="1">
    <location>
        <begin position="74"/>
        <end position="107"/>
    </location>
</feature>
<reference evidence="4" key="1">
    <citation type="submission" date="2017-04" db="EMBL/GenBank/DDBJ databases">
        <authorList>
            <person name="Varghese N."/>
            <person name="Submissions S."/>
        </authorList>
    </citation>
    <scope>NUCLEOTIDE SEQUENCE [LARGE SCALE GENOMIC DNA]</scope>
    <source>
        <strain evidence="4">RKEM611</strain>
    </source>
</reference>
<dbReference type="PROSITE" id="PS50005">
    <property type="entry name" value="TPR"/>
    <property type="match status" value="3"/>
</dbReference>
<sequence>MKLLKSICILGLGVLASSCQTTSYIANVDKSRKQVEVQSQSDDGSAVYALHKNGILNDVRSNLKTSLKENIKDVKSLLNLSQVYLAQGNYKKAEDFCRRALRRDLKNQDAKLILAQIYYRRGYTDMTEIILNSMGRAAEKNSTALNLKALVALKNDRPAYAMNFFKQSLKYNPGDIATRMNLGVLYVYYRQVDAASVQFERVLKSMPDHVDAKLHLGIIKASRGQYEQASDLYKDVLDVDPGNALATYNLAVLAEKQKDYDDSLSHLKSYLSSNYAKRQDNKEVFAMIERLRAKKDMMGETVSDSEIQEMSAQLDQPMTKNAALSEDEDVLKEVERPKAKRPAIQKEANPPSQASRPKVNATPKQEKKKEEPKPPAYSGDDIESLEKALIE</sequence>
<feature type="region of interest" description="Disordered" evidence="2">
    <location>
        <begin position="325"/>
        <end position="391"/>
    </location>
</feature>
<protein>
    <submittedName>
        <fullName evidence="3">Tetratricopeptide repeat-containing protein</fullName>
    </submittedName>
</protein>